<dbReference type="Proteomes" id="UP000013827">
    <property type="component" value="Unassembled WGS sequence"/>
</dbReference>
<sequence length="128" mass="13714">MCRAPLPCLAGPSSDDDVPDPDDEIDYAFQRKRLAFLADLRLEDATVPADETVDDAATTAEAELWAAEMNVLSAQAEKVRASDQRVKLAMELNDVVRLRNLHGLLSAAVAIAAAMLLIHAMPAVDGVS</sequence>
<feature type="transmembrane region" description="Helical" evidence="2">
    <location>
        <begin position="104"/>
        <end position="124"/>
    </location>
</feature>
<keyword evidence="2" id="KW-0812">Transmembrane</keyword>
<reference evidence="3" key="2">
    <citation type="submission" date="2024-10" db="UniProtKB">
        <authorList>
            <consortium name="EnsemblProtists"/>
        </authorList>
    </citation>
    <scope>IDENTIFICATION</scope>
</reference>
<accession>A0A0D3J3Z0</accession>
<dbReference type="EnsemblProtists" id="EOD35811">
    <property type="protein sequence ID" value="EOD35811"/>
    <property type="gene ID" value="EMIHUDRAFT_252532"/>
</dbReference>
<keyword evidence="4" id="KW-1185">Reference proteome</keyword>
<dbReference type="GeneID" id="19046226"/>
<dbReference type="AlphaFoldDB" id="A0A0D3J3Z0"/>
<dbReference type="PaxDb" id="2903-EOD18225"/>
<feature type="region of interest" description="Disordered" evidence="1">
    <location>
        <begin position="1"/>
        <end position="23"/>
    </location>
</feature>
<dbReference type="KEGG" id="ehx:EMIHUDRAFT_196364"/>
<evidence type="ECO:0008006" key="5">
    <source>
        <dbReference type="Google" id="ProtNLM"/>
    </source>
</evidence>
<dbReference type="RefSeq" id="XP_005770654.1">
    <property type="nucleotide sequence ID" value="XM_005770597.1"/>
</dbReference>
<dbReference type="RefSeq" id="XP_005788240.1">
    <property type="nucleotide sequence ID" value="XM_005788183.1"/>
</dbReference>
<dbReference type="KEGG" id="ehx:EMIHUDRAFT_252532"/>
<evidence type="ECO:0000256" key="1">
    <source>
        <dbReference type="SAM" id="MobiDB-lite"/>
    </source>
</evidence>
<name>A0A0D3J3Z0_EMIH1</name>
<evidence type="ECO:0000313" key="4">
    <source>
        <dbReference type="Proteomes" id="UP000013827"/>
    </source>
</evidence>
<organism evidence="3 4">
    <name type="scientific">Emiliania huxleyi (strain CCMP1516)</name>
    <dbReference type="NCBI Taxonomy" id="280463"/>
    <lineage>
        <taxon>Eukaryota</taxon>
        <taxon>Haptista</taxon>
        <taxon>Haptophyta</taxon>
        <taxon>Prymnesiophyceae</taxon>
        <taxon>Isochrysidales</taxon>
        <taxon>Noelaerhabdaceae</taxon>
        <taxon>Emiliania</taxon>
    </lineage>
</organism>
<dbReference type="EnsemblProtists" id="EOD18225">
    <property type="protein sequence ID" value="EOD18225"/>
    <property type="gene ID" value="EMIHUDRAFT_196364"/>
</dbReference>
<dbReference type="GeneID" id="17281083"/>
<proteinExistence type="predicted"/>
<keyword evidence="2" id="KW-1133">Transmembrane helix</keyword>
<feature type="compositionally biased region" description="Acidic residues" evidence="1">
    <location>
        <begin position="14"/>
        <end position="23"/>
    </location>
</feature>
<evidence type="ECO:0000256" key="2">
    <source>
        <dbReference type="SAM" id="Phobius"/>
    </source>
</evidence>
<evidence type="ECO:0000313" key="3">
    <source>
        <dbReference type="EnsemblProtists" id="EOD18225"/>
    </source>
</evidence>
<dbReference type="HOGENOM" id="CLU_1963722_0_0_1"/>
<reference evidence="4" key="1">
    <citation type="journal article" date="2013" name="Nature">
        <title>Pan genome of the phytoplankton Emiliania underpins its global distribution.</title>
        <authorList>
            <person name="Read B.A."/>
            <person name="Kegel J."/>
            <person name="Klute M.J."/>
            <person name="Kuo A."/>
            <person name="Lefebvre S.C."/>
            <person name="Maumus F."/>
            <person name="Mayer C."/>
            <person name="Miller J."/>
            <person name="Monier A."/>
            <person name="Salamov A."/>
            <person name="Young J."/>
            <person name="Aguilar M."/>
            <person name="Claverie J.M."/>
            <person name="Frickenhaus S."/>
            <person name="Gonzalez K."/>
            <person name="Herman E.K."/>
            <person name="Lin Y.C."/>
            <person name="Napier J."/>
            <person name="Ogata H."/>
            <person name="Sarno A.F."/>
            <person name="Shmutz J."/>
            <person name="Schroeder D."/>
            <person name="de Vargas C."/>
            <person name="Verret F."/>
            <person name="von Dassow P."/>
            <person name="Valentin K."/>
            <person name="Van de Peer Y."/>
            <person name="Wheeler G."/>
            <person name="Dacks J.B."/>
            <person name="Delwiche C.F."/>
            <person name="Dyhrman S.T."/>
            <person name="Glockner G."/>
            <person name="John U."/>
            <person name="Richards T."/>
            <person name="Worden A.Z."/>
            <person name="Zhang X."/>
            <person name="Grigoriev I.V."/>
            <person name="Allen A.E."/>
            <person name="Bidle K."/>
            <person name="Borodovsky M."/>
            <person name="Bowler C."/>
            <person name="Brownlee C."/>
            <person name="Cock J.M."/>
            <person name="Elias M."/>
            <person name="Gladyshev V.N."/>
            <person name="Groth M."/>
            <person name="Guda C."/>
            <person name="Hadaegh A."/>
            <person name="Iglesias-Rodriguez M.D."/>
            <person name="Jenkins J."/>
            <person name="Jones B.M."/>
            <person name="Lawson T."/>
            <person name="Leese F."/>
            <person name="Lindquist E."/>
            <person name="Lobanov A."/>
            <person name="Lomsadze A."/>
            <person name="Malik S.B."/>
            <person name="Marsh M.E."/>
            <person name="Mackinder L."/>
            <person name="Mock T."/>
            <person name="Mueller-Roeber B."/>
            <person name="Pagarete A."/>
            <person name="Parker M."/>
            <person name="Probert I."/>
            <person name="Quesneville H."/>
            <person name="Raines C."/>
            <person name="Rensing S.A."/>
            <person name="Riano-Pachon D.M."/>
            <person name="Richier S."/>
            <person name="Rokitta S."/>
            <person name="Shiraiwa Y."/>
            <person name="Soanes D.M."/>
            <person name="van der Giezen M."/>
            <person name="Wahlund T.M."/>
            <person name="Williams B."/>
            <person name="Wilson W."/>
            <person name="Wolfe G."/>
            <person name="Wurch L.L."/>
        </authorList>
    </citation>
    <scope>NUCLEOTIDE SEQUENCE</scope>
</reference>
<keyword evidence="2" id="KW-0472">Membrane</keyword>
<protein>
    <recommendedName>
        <fullName evidence="5">GOLD domain-containing protein</fullName>
    </recommendedName>
</protein>